<dbReference type="SUPFAM" id="SSF53098">
    <property type="entry name" value="Ribonuclease H-like"/>
    <property type="match status" value="1"/>
</dbReference>
<feature type="non-terminal residue" evidence="2">
    <location>
        <position position="89"/>
    </location>
</feature>
<dbReference type="Gene3D" id="3.30.420.10">
    <property type="entry name" value="Ribonuclease H-like superfamily/Ribonuclease H"/>
    <property type="match status" value="1"/>
</dbReference>
<evidence type="ECO:0000313" key="2">
    <source>
        <dbReference type="EMBL" id="KAH9310583.1"/>
    </source>
</evidence>
<dbReference type="Pfam" id="PF13456">
    <property type="entry name" value="RVT_3"/>
    <property type="match status" value="1"/>
</dbReference>
<reference evidence="2 3" key="1">
    <citation type="journal article" date="2021" name="Nat. Plants">
        <title>The Taxus genome provides insights into paclitaxel biosynthesis.</title>
        <authorList>
            <person name="Xiong X."/>
            <person name="Gou J."/>
            <person name="Liao Q."/>
            <person name="Li Y."/>
            <person name="Zhou Q."/>
            <person name="Bi G."/>
            <person name="Li C."/>
            <person name="Du R."/>
            <person name="Wang X."/>
            <person name="Sun T."/>
            <person name="Guo L."/>
            <person name="Liang H."/>
            <person name="Lu P."/>
            <person name="Wu Y."/>
            <person name="Zhang Z."/>
            <person name="Ro D.K."/>
            <person name="Shang Y."/>
            <person name="Huang S."/>
            <person name="Yan J."/>
        </authorList>
    </citation>
    <scope>NUCLEOTIDE SEQUENCE [LARGE SCALE GENOMIC DNA]</scope>
    <source>
        <strain evidence="2">Ta-2019</strain>
    </source>
</reference>
<dbReference type="AlphaFoldDB" id="A0AA38FV42"/>
<protein>
    <recommendedName>
        <fullName evidence="1">RNase H type-1 domain-containing protein</fullName>
    </recommendedName>
</protein>
<feature type="domain" description="RNase H type-1" evidence="1">
    <location>
        <begin position="3"/>
        <end position="83"/>
    </location>
</feature>
<evidence type="ECO:0000259" key="1">
    <source>
        <dbReference type="Pfam" id="PF13456"/>
    </source>
</evidence>
<gene>
    <name evidence="2" type="ORF">KI387_025618</name>
</gene>
<dbReference type="PANTHER" id="PTHR48475">
    <property type="entry name" value="RIBONUCLEASE H"/>
    <property type="match status" value="1"/>
</dbReference>
<sequence>FENTNNTVEYEALILGLNAKKERGVRNLLACGDVELVFKQVRDLFQVKNRRLKHYRNLVWDSIEFFDAFSIKVVPREKNTRDDSLVVSG</sequence>
<dbReference type="Proteomes" id="UP000824469">
    <property type="component" value="Unassembled WGS sequence"/>
</dbReference>
<name>A0AA38FV42_TAXCH</name>
<accession>A0AA38FV42</accession>
<keyword evidence="3" id="KW-1185">Reference proteome</keyword>
<comment type="caution">
    <text evidence="2">The sequence shown here is derived from an EMBL/GenBank/DDBJ whole genome shotgun (WGS) entry which is preliminary data.</text>
</comment>
<dbReference type="GO" id="GO:0003676">
    <property type="term" value="F:nucleic acid binding"/>
    <property type="evidence" value="ECO:0007669"/>
    <property type="project" value="InterPro"/>
</dbReference>
<evidence type="ECO:0000313" key="3">
    <source>
        <dbReference type="Proteomes" id="UP000824469"/>
    </source>
</evidence>
<dbReference type="GO" id="GO:0004523">
    <property type="term" value="F:RNA-DNA hybrid ribonuclease activity"/>
    <property type="evidence" value="ECO:0007669"/>
    <property type="project" value="InterPro"/>
</dbReference>
<proteinExistence type="predicted"/>
<organism evidence="2 3">
    <name type="scientific">Taxus chinensis</name>
    <name type="common">Chinese yew</name>
    <name type="synonym">Taxus wallichiana var. chinensis</name>
    <dbReference type="NCBI Taxonomy" id="29808"/>
    <lineage>
        <taxon>Eukaryota</taxon>
        <taxon>Viridiplantae</taxon>
        <taxon>Streptophyta</taxon>
        <taxon>Embryophyta</taxon>
        <taxon>Tracheophyta</taxon>
        <taxon>Spermatophyta</taxon>
        <taxon>Pinopsida</taxon>
        <taxon>Pinidae</taxon>
        <taxon>Conifers II</taxon>
        <taxon>Cupressales</taxon>
        <taxon>Taxaceae</taxon>
        <taxon>Taxus</taxon>
    </lineage>
</organism>
<dbReference type="EMBL" id="JAHRHJ020000006">
    <property type="protein sequence ID" value="KAH9310583.1"/>
    <property type="molecule type" value="Genomic_DNA"/>
</dbReference>
<dbReference type="InterPro" id="IPR036397">
    <property type="entry name" value="RNaseH_sf"/>
</dbReference>
<dbReference type="PANTHER" id="PTHR48475:SF1">
    <property type="entry name" value="RNASE H TYPE-1 DOMAIN-CONTAINING PROTEIN"/>
    <property type="match status" value="1"/>
</dbReference>
<dbReference type="InterPro" id="IPR002156">
    <property type="entry name" value="RNaseH_domain"/>
</dbReference>
<dbReference type="InterPro" id="IPR012337">
    <property type="entry name" value="RNaseH-like_sf"/>
</dbReference>
<feature type="non-terminal residue" evidence="2">
    <location>
        <position position="1"/>
    </location>
</feature>